<evidence type="ECO:0000313" key="2">
    <source>
        <dbReference type="EMBL" id="RKE03617.1"/>
    </source>
</evidence>
<dbReference type="AlphaFoldDB" id="A0A419X7A5"/>
<accession>A0A419X7A5</accession>
<proteinExistence type="predicted"/>
<reference evidence="2 3" key="1">
    <citation type="submission" date="2018-09" db="EMBL/GenBank/DDBJ databases">
        <title>Genomic Encyclopedia of Archaeal and Bacterial Type Strains, Phase II (KMG-II): from individual species to whole genera.</title>
        <authorList>
            <person name="Goeker M."/>
        </authorList>
    </citation>
    <scope>NUCLEOTIDE SEQUENCE [LARGE SCALE GENOMIC DNA]</scope>
    <source>
        <strain evidence="2 3">DSM 21950</strain>
    </source>
</reference>
<keyword evidence="1" id="KW-0812">Transmembrane</keyword>
<keyword evidence="1" id="KW-1133">Transmembrane helix</keyword>
<gene>
    <name evidence="2" type="ORF">BXY64_0624</name>
</gene>
<evidence type="ECO:0000256" key="1">
    <source>
        <dbReference type="SAM" id="Phobius"/>
    </source>
</evidence>
<protein>
    <submittedName>
        <fullName evidence="2">Uncharacterized protein</fullName>
    </submittedName>
</protein>
<name>A0A419X7A5_9BACT</name>
<feature type="transmembrane region" description="Helical" evidence="1">
    <location>
        <begin position="6"/>
        <end position="23"/>
    </location>
</feature>
<evidence type="ECO:0000313" key="3">
    <source>
        <dbReference type="Proteomes" id="UP000284531"/>
    </source>
</evidence>
<dbReference type="EMBL" id="RAPQ01000008">
    <property type="protein sequence ID" value="RKE03617.1"/>
    <property type="molecule type" value="Genomic_DNA"/>
</dbReference>
<dbReference type="Proteomes" id="UP000284531">
    <property type="component" value="Unassembled WGS sequence"/>
</dbReference>
<organism evidence="2 3">
    <name type="scientific">Marinifilum flexuosum</name>
    <dbReference type="NCBI Taxonomy" id="1117708"/>
    <lineage>
        <taxon>Bacteria</taxon>
        <taxon>Pseudomonadati</taxon>
        <taxon>Bacteroidota</taxon>
        <taxon>Bacteroidia</taxon>
        <taxon>Marinilabiliales</taxon>
        <taxon>Marinifilaceae</taxon>
    </lineage>
</organism>
<sequence>MYLSSIIWLFTWPLLIYVSYKAVRYALRKLESKLEE</sequence>
<keyword evidence="1" id="KW-0472">Membrane</keyword>
<keyword evidence="3" id="KW-1185">Reference proteome</keyword>
<comment type="caution">
    <text evidence="2">The sequence shown here is derived from an EMBL/GenBank/DDBJ whole genome shotgun (WGS) entry which is preliminary data.</text>
</comment>